<accession>A0A2R8AS09</accession>
<feature type="chain" id="PRO_5015333489" description="Lipoprotein" evidence="2">
    <location>
        <begin position="21"/>
        <end position="198"/>
    </location>
</feature>
<organism evidence="3 4">
    <name type="scientific">Aliiroseovarius pelagivivens</name>
    <dbReference type="NCBI Taxonomy" id="1639690"/>
    <lineage>
        <taxon>Bacteria</taxon>
        <taxon>Pseudomonadati</taxon>
        <taxon>Pseudomonadota</taxon>
        <taxon>Alphaproteobacteria</taxon>
        <taxon>Rhodobacterales</taxon>
        <taxon>Paracoccaceae</taxon>
        <taxon>Aliiroseovarius</taxon>
    </lineage>
</organism>
<reference evidence="4" key="1">
    <citation type="submission" date="2018-03" db="EMBL/GenBank/DDBJ databases">
        <authorList>
            <person name="Rodrigo-Torres L."/>
            <person name="Arahal R. D."/>
            <person name="Lucena T."/>
        </authorList>
    </citation>
    <scope>NUCLEOTIDE SEQUENCE [LARGE SCALE GENOMIC DNA]</scope>
    <source>
        <strain evidence="4">CECT 8811</strain>
    </source>
</reference>
<evidence type="ECO:0000256" key="1">
    <source>
        <dbReference type="SAM" id="MobiDB-lite"/>
    </source>
</evidence>
<dbReference type="PROSITE" id="PS51257">
    <property type="entry name" value="PROKAR_LIPOPROTEIN"/>
    <property type="match status" value="1"/>
</dbReference>
<sequence>MVRLLAVLSLIVSLAGCGGADNIWASDQTVADAVYRHDAPPTITLFTVVSTGSGAGAHSALLINGSQRLIFDPAGTFNHPKLPERHDVIYGMTDRAVDFYIDYHARITYDVVRQDITVSPQVAEMAKRAVEQYGAVPKAHCGQSVSAILRSLPGFESIPQSYYPKKIMDGFGELPGVRTQSFSDTDPHKGGEIRTQGI</sequence>
<dbReference type="AlphaFoldDB" id="A0A2R8AS09"/>
<proteinExistence type="predicted"/>
<evidence type="ECO:0000313" key="3">
    <source>
        <dbReference type="EMBL" id="SPF78639.1"/>
    </source>
</evidence>
<protein>
    <recommendedName>
        <fullName evidence="5">Lipoprotein</fullName>
    </recommendedName>
</protein>
<keyword evidence="2" id="KW-0732">Signal</keyword>
<evidence type="ECO:0000256" key="2">
    <source>
        <dbReference type="SAM" id="SignalP"/>
    </source>
</evidence>
<feature type="region of interest" description="Disordered" evidence="1">
    <location>
        <begin position="178"/>
        <end position="198"/>
    </location>
</feature>
<evidence type="ECO:0000313" key="4">
    <source>
        <dbReference type="Proteomes" id="UP000244911"/>
    </source>
</evidence>
<dbReference type="Proteomes" id="UP000244911">
    <property type="component" value="Unassembled WGS sequence"/>
</dbReference>
<gene>
    <name evidence="3" type="ORF">ALP8811_02568</name>
</gene>
<evidence type="ECO:0008006" key="5">
    <source>
        <dbReference type="Google" id="ProtNLM"/>
    </source>
</evidence>
<keyword evidence="4" id="KW-1185">Reference proteome</keyword>
<name>A0A2R8AS09_9RHOB</name>
<dbReference type="EMBL" id="OMOI01000002">
    <property type="protein sequence ID" value="SPF78639.1"/>
    <property type="molecule type" value="Genomic_DNA"/>
</dbReference>
<dbReference type="RefSeq" id="WP_181363768.1">
    <property type="nucleotide sequence ID" value="NZ_OMOI01000002.1"/>
</dbReference>
<feature type="signal peptide" evidence="2">
    <location>
        <begin position="1"/>
        <end position="20"/>
    </location>
</feature>